<evidence type="ECO:0000313" key="2">
    <source>
        <dbReference type="Proteomes" id="UP000076503"/>
    </source>
</evidence>
<reference evidence="1 2" key="1">
    <citation type="submission" date="2013-07" db="EMBL/GenBank/DDBJ databases">
        <title>Comparative Genomic and Metabolomic Analysis of Twelve Strains of Pseudoalteromonas luteoviolacea.</title>
        <authorList>
            <person name="Vynne N.G."/>
            <person name="Mansson M."/>
            <person name="Gram L."/>
        </authorList>
    </citation>
    <scope>NUCLEOTIDE SEQUENCE [LARGE SCALE GENOMIC DNA]</scope>
    <source>
        <strain evidence="1 2">H33</strain>
    </source>
</reference>
<evidence type="ECO:0000313" key="1">
    <source>
        <dbReference type="EMBL" id="KZN49291.1"/>
    </source>
</evidence>
<protein>
    <submittedName>
        <fullName evidence="1">Uncharacterized protein</fullName>
    </submittedName>
</protein>
<comment type="caution">
    <text evidence="1">The sequence shown here is derived from an EMBL/GenBank/DDBJ whole genome shotgun (WGS) entry which is preliminary data.</text>
</comment>
<dbReference type="Proteomes" id="UP000076503">
    <property type="component" value="Unassembled WGS sequence"/>
</dbReference>
<organism evidence="1 2">
    <name type="scientific">Pseudoalteromonas luteoviolacea H33</name>
    <dbReference type="NCBI Taxonomy" id="1365251"/>
    <lineage>
        <taxon>Bacteria</taxon>
        <taxon>Pseudomonadati</taxon>
        <taxon>Pseudomonadota</taxon>
        <taxon>Gammaproteobacteria</taxon>
        <taxon>Alteromonadales</taxon>
        <taxon>Pseudoalteromonadaceae</taxon>
        <taxon>Pseudoalteromonas</taxon>
    </lineage>
</organism>
<sequence length="156" mass="17657">MLKFKAKQIQGQNMQIQNTAHTYAPTRQSTLTTPAQNTDQITQSTRTNRPERAFDFTNMTLKEQSEAATTLYESGYLTMGEMAFLTGRYGLIKHDGQLGGTTLNDANTKPFNVIEQMREDLAYVKSQHPANSDVVNNHEALLKKIEHYQYGINTHT</sequence>
<proteinExistence type="predicted"/>
<gene>
    <name evidence="1" type="ORF">N476_19780</name>
</gene>
<accession>A0A162AJ30</accession>
<dbReference type="AlphaFoldDB" id="A0A162AJ30"/>
<dbReference type="PATRIC" id="fig|1365251.3.peg.3270"/>
<dbReference type="EMBL" id="AUXZ01000082">
    <property type="protein sequence ID" value="KZN49291.1"/>
    <property type="molecule type" value="Genomic_DNA"/>
</dbReference>
<name>A0A162AJ30_9GAMM</name>